<proteinExistence type="predicted"/>
<sequence length="158" mass="16817">MAVTTLQALSASTNPHAAYHAAKVEYFRLAYEAETFHREQVRPVARAEAQDFDAIKEVEARFGVLVGDQVAALDDVLLTPAPDFGEVVWKLEAYAEHKADDTDGGPALIAAIAADVRRLSADLSTIAESVGLLAVSCPAPAWAGAIGRQAERMEGLAQ</sequence>
<comment type="caution">
    <text evidence="1">The sequence shown here is derived from an EMBL/GenBank/DDBJ whole genome shotgun (WGS) entry which is preliminary data.</text>
</comment>
<dbReference type="Proteomes" id="UP001597124">
    <property type="component" value="Unassembled WGS sequence"/>
</dbReference>
<evidence type="ECO:0000313" key="2">
    <source>
        <dbReference type="Proteomes" id="UP001597124"/>
    </source>
</evidence>
<dbReference type="EMBL" id="JBHTIK010000001">
    <property type="protein sequence ID" value="MFD0846904.1"/>
    <property type="molecule type" value="Genomic_DNA"/>
</dbReference>
<protein>
    <submittedName>
        <fullName evidence="1">Uncharacterized protein</fullName>
    </submittedName>
</protein>
<reference evidence="2" key="1">
    <citation type="journal article" date="2019" name="Int. J. Syst. Evol. Microbiol.">
        <title>The Global Catalogue of Microorganisms (GCM) 10K type strain sequencing project: providing services to taxonomists for standard genome sequencing and annotation.</title>
        <authorList>
            <consortium name="The Broad Institute Genomics Platform"/>
            <consortium name="The Broad Institute Genome Sequencing Center for Infectious Disease"/>
            <person name="Wu L."/>
            <person name="Ma J."/>
        </authorList>
    </citation>
    <scope>NUCLEOTIDE SEQUENCE [LARGE SCALE GENOMIC DNA]</scope>
    <source>
        <strain evidence="2">CCUG 52537</strain>
    </source>
</reference>
<organism evidence="1 2">
    <name type="scientific">Sphingosinicella xenopeptidilytica</name>
    <dbReference type="NCBI Taxonomy" id="364098"/>
    <lineage>
        <taxon>Bacteria</taxon>
        <taxon>Pseudomonadati</taxon>
        <taxon>Pseudomonadota</taxon>
        <taxon>Alphaproteobacteria</taxon>
        <taxon>Sphingomonadales</taxon>
        <taxon>Sphingosinicellaceae</taxon>
        <taxon>Sphingosinicella</taxon>
    </lineage>
</organism>
<name>A0ABW3BZA4_SPHXN</name>
<keyword evidence="2" id="KW-1185">Reference proteome</keyword>
<evidence type="ECO:0000313" key="1">
    <source>
        <dbReference type="EMBL" id="MFD0846904.1"/>
    </source>
</evidence>
<accession>A0ABW3BZA4</accession>
<gene>
    <name evidence="1" type="ORF">ACFQ00_01065</name>
</gene>
<dbReference type="RefSeq" id="WP_381484948.1">
    <property type="nucleotide sequence ID" value="NZ_JBHTIK010000001.1"/>
</dbReference>